<reference evidence="2" key="1">
    <citation type="submission" date="2018-05" db="EMBL/GenBank/DDBJ databases">
        <authorList>
            <person name="Lanie J.A."/>
            <person name="Ng W.-L."/>
            <person name="Kazmierczak K.M."/>
            <person name="Andrzejewski T.M."/>
            <person name="Davidsen T.M."/>
            <person name="Wayne K.J."/>
            <person name="Tettelin H."/>
            <person name="Glass J.I."/>
            <person name="Rusch D."/>
            <person name="Podicherti R."/>
            <person name="Tsui H.-C.T."/>
            <person name="Winkler M.E."/>
        </authorList>
    </citation>
    <scope>NUCLEOTIDE SEQUENCE</scope>
</reference>
<dbReference type="Pfam" id="PF01556">
    <property type="entry name" value="DnaJ_C"/>
    <property type="match status" value="1"/>
</dbReference>
<protein>
    <recommendedName>
        <fullName evidence="1">Chaperone DnaJ C-terminal domain-containing protein</fullName>
    </recommendedName>
</protein>
<name>A0A382MT72_9ZZZZ</name>
<dbReference type="Gene3D" id="2.60.260.20">
    <property type="entry name" value="Urease metallochaperone UreE, N-terminal domain"/>
    <property type="match status" value="1"/>
</dbReference>
<evidence type="ECO:0000313" key="2">
    <source>
        <dbReference type="EMBL" id="SVC52174.1"/>
    </source>
</evidence>
<dbReference type="PANTHER" id="PTHR43096">
    <property type="entry name" value="DNAJ HOMOLOG 1, MITOCHONDRIAL-RELATED"/>
    <property type="match status" value="1"/>
</dbReference>
<dbReference type="SUPFAM" id="SSF49493">
    <property type="entry name" value="HSP40/DnaJ peptide-binding domain"/>
    <property type="match status" value="1"/>
</dbReference>
<gene>
    <name evidence="2" type="ORF">METZ01_LOCUS305028</name>
</gene>
<dbReference type="GO" id="GO:0051082">
    <property type="term" value="F:unfolded protein binding"/>
    <property type="evidence" value="ECO:0007669"/>
    <property type="project" value="InterPro"/>
</dbReference>
<dbReference type="EMBL" id="UINC01095802">
    <property type="protein sequence ID" value="SVC52174.1"/>
    <property type="molecule type" value="Genomic_DNA"/>
</dbReference>
<evidence type="ECO:0000259" key="1">
    <source>
        <dbReference type="Pfam" id="PF01556"/>
    </source>
</evidence>
<feature type="non-terminal residue" evidence="2">
    <location>
        <position position="1"/>
    </location>
</feature>
<dbReference type="PANTHER" id="PTHR43096:SF65">
    <property type="entry name" value="CHAPERONE DNAJ C-TERMINAL DOMAIN-CONTAINING PROTEIN"/>
    <property type="match status" value="1"/>
</dbReference>
<proteinExistence type="predicted"/>
<dbReference type="InterPro" id="IPR008971">
    <property type="entry name" value="HSP40/DnaJ_pept-bd"/>
</dbReference>
<dbReference type="InterPro" id="IPR002939">
    <property type="entry name" value="DnaJ_C"/>
</dbReference>
<organism evidence="2">
    <name type="scientific">marine metagenome</name>
    <dbReference type="NCBI Taxonomy" id="408172"/>
    <lineage>
        <taxon>unclassified sequences</taxon>
        <taxon>metagenomes</taxon>
        <taxon>ecological metagenomes</taxon>
    </lineage>
</organism>
<dbReference type="AlphaFoldDB" id="A0A382MT72"/>
<sequence>IKLTQALLGTSIEVETLNGIKSVKVPPGTQNNSKLRLKKVGIKFSSGTRGDQLVRIMINIPKDLTEEQIPHIQFLRDTGI</sequence>
<dbReference type="GO" id="GO:0005737">
    <property type="term" value="C:cytoplasm"/>
    <property type="evidence" value="ECO:0007669"/>
    <property type="project" value="TreeGrafter"/>
</dbReference>
<accession>A0A382MT72</accession>
<feature type="domain" description="Chaperone DnaJ C-terminal" evidence="1">
    <location>
        <begin position="1"/>
        <end position="61"/>
    </location>
</feature>
<dbReference type="GO" id="GO:0042026">
    <property type="term" value="P:protein refolding"/>
    <property type="evidence" value="ECO:0007669"/>
    <property type="project" value="TreeGrafter"/>
</dbReference>